<dbReference type="AlphaFoldDB" id="A0A5B7CHF5"/>
<evidence type="ECO:0000313" key="2">
    <source>
        <dbReference type="EMBL" id="MPC08181.1"/>
    </source>
</evidence>
<gene>
    <name evidence="2" type="ORF">E2C01_000757</name>
</gene>
<sequence>MVGLDPRESEQGTHMIHLVIIIVRPQREVRLTPARTEVKTSTYKNTTNNERTVRHRRSSDYVSDGTLRAIGLLVSRPGVEGEGEQPTRRSAQLSTSLTQDGDTQEI</sequence>
<feature type="region of interest" description="Disordered" evidence="1">
    <location>
        <begin position="34"/>
        <end position="60"/>
    </location>
</feature>
<reference evidence="2 3" key="1">
    <citation type="submission" date="2019-05" db="EMBL/GenBank/DDBJ databases">
        <title>Another draft genome of Portunus trituberculatus and its Hox gene families provides insights of decapod evolution.</title>
        <authorList>
            <person name="Jeong J.-H."/>
            <person name="Song I."/>
            <person name="Kim S."/>
            <person name="Choi T."/>
            <person name="Kim D."/>
            <person name="Ryu S."/>
            <person name="Kim W."/>
        </authorList>
    </citation>
    <scope>NUCLEOTIDE SEQUENCE [LARGE SCALE GENOMIC DNA]</scope>
    <source>
        <tissue evidence="2">Muscle</tissue>
    </source>
</reference>
<keyword evidence="3" id="KW-1185">Reference proteome</keyword>
<dbReference type="EMBL" id="VSRR010000020">
    <property type="protein sequence ID" value="MPC08181.1"/>
    <property type="molecule type" value="Genomic_DNA"/>
</dbReference>
<name>A0A5B7CHF5_PORTR</name>
<feature type="region of interest" description="Disordered" evidence="1">
    <location>
        <begin position="75"/>
        <end position="106"/>
    </location>
</feature>
<accession>A0A5B7CHF5</accession>
<comment type="caution">
    <text evidence="2">The sequence shown here is derived from an EMBL/GenBank/DDBJ whole genome shotgun (WGS) entry which is preliminary data.</text>
</comment>
<dbReference type="Proteomes" id="UP000324222">
    <property type="component" value="Unassembled WGS sequence"/>
</dbReference>
<organism evidence="2 3">
    <name type="scientific">Portunus trituberculatus</name>
    <name type="common">Swimming crab</name>
    <name type="synonym">Neptunus trituberculatus</name>
    <dbReference type="NCBI Taxonomy" id="210409"/>
    <lineage>
        <taxon>Eukaryota</taxon>
        <taxon>Metazoa</taxon>
        <taxon>Ecdysozoa</taxon>
        <taxon>Arthropoda</taxon>
        <taxon>Crustacea</taxon>
        <taxon>Multicrustacea</taxon>
        <taxon>Malacostraca</taxon>
        <taxon>Eumalacostraca</taxon>
        <taxon>Eucarida</taxon>
        <taxon>Decapoda</taxon>
        <taxon>Pleocyemata</taxon>
        <taxon>Brachyura</taxon>
        <taxon>Eubrachyura</taxon>
        <taxon>Portunoidea</taxon>
        <taxon>Portunidae</taxon>
        <taxon>Portuninae</taxon>
        <taxon>Portunus</taxon>
    </lineage>
</organism>
<evidence type="ECO:0000313" key="3">
    <source>
        <dbReference type="Proteomes" id="UP000324222"/>
    </source>
</evidence>
<protein>
    <submittedName>
        <fullName evidence="2">Uncharacterized protein</fullName>
    </submittedName>
</protein>
<proteinExistence type="predicted"/>
<feature type="compositionally biased region" description="Polar residues" evidence="1">
    <location>
        <begin position="39"/>
        <end position="50"/>
    </location>
</feature>
<feature type="compositionally biased region" description="Polar residues" evidence="1">
    <location>
        <begin position="88"/>
        <end position="106"/>
    </location>
</feature>
<evidence type="ECO:0000256" key="1">
    <source>
        <dbReference type="SAM" id="MobiDB-lite"/>
    </source>
</evidence>